<keyword evidence="3" id="KW-0812">Transmembrane</keyword>
<keyword evidence="3" id="KW-1133">Transmembrane helix</keyword>
<evidence type="ECO:0000256" key="2">
    <source>
        <dbReference type="RuleBase" id="RU003750"/>
    </source>
</evidence>
<dbReference type="InterPro" id="IPR048254">
    <property type="entry name" value="CDP_ALCOHOL_P_TRANSF_CS"/>
</dbReference>
<organism evidence="5 6">
    <name type="scientific">Streptomyces kurssanovii</name>
    <dbReference type="NCBI Taxonomy" id="67312"/>
    <lineage>
        <taxon>Bacteria</taxon>
        <taxon>Bacillati</taxon>
        <taxon>Actinomycetota</taxon>
        <taxon>Actinomycetes</taxon>
        <taxon>Kitasatosporales</taxon>
        <taxon>Streptomycetaceae</taxon>
        <taxon>Streptomyces</taxon>
    </lineage>
</organism>
<name>A0ABV3HRG6_9ACTN</name>
<evidence type="ECO:0000313" key="5">
    <source>
        <dbReference type="EMBL" id="MEV4681147.1"/>
    </source>
</evidence>
<feature type="transmembrane region" description="Helical" evidence="3">
    <location>
        <begin position="551"/>
        <end position="582"/>
    </location>
</feature>
<feature type="transmembrane region" description="Helical" evidence="3">
    <location>
        <begin position="454"/>
        <end position="472"/>
    </location>
</feature>
<dbReference type="PROSITE" id="PS00379">
    <property type="entry name" value="CDP_ALCOHOL_P_TRANSF"/>
    <property type="match status" value="1"/>
</dbReference>
<dbReference type="RefSeq" id="WP_364591103.1">
    <property type="nucleotide sequence ID" value="NZ_JBFAQK010000009.1"/>
</dbReference>
<protein>
    <submittedName>
        <fullName evidence="5">DUF5941 domain-containing protein</fullName>
    </submittedName>
</protein>
<sequence length="603" mass="62390">MSTAILTGPPVPGSSLEGDLRSLGFDVRVANGPEHTAALIEAVPGTERVAVVDPRFVGHVHALRLALTDPRFPTAAVTGALTAQPAGRAALTGAVLAVSATVPAGAGAVAGDGVVDGVTAELEARGVSVHHPELGSLVAAVPSDAEERHRTRAAVEEVDDEAVRLRSAVKARDGFFTTFCISPYSRYLARWCARRGLTPNQVTTASLLTALVAAGCAATGTRAGYIAAGLLLLFSFVLDCTDGQLARYSLQYSTLGAWLDATFDRAKEYAYYAGLALGAARGGDDVWALALGAMVLQTCRHVVDFSFNEANHDATANTSPTAALSSKLDSVGWTVWLRRMIVLPIGERWAMIAVLTAVATPRIVFYALLVGCALAACYTTAGRVLRSLTRKAHRTDRAAQALADLADSGPAAEAVARATSRAARKLPGIAPLASAAVGAAALSATAAFTGFGSVWTLVAALVYAATSGLAVARPLKGALDWLVPPVFRAAEYGTILLIAAHAEVNGALPAAFGLVAAVAYHHYDTVYRIRGGTGAPPHWLVRAIGGHEGRVLAVAVLAFLLPADITVALTVLAVAVAVLVLVESIRFWVSSQAPAVHDEGEPA</sequence>
<dbReference type="InterPro" id="IPR045985">
    <property type="entry name" value="DUF5941"/>
</dbReference>
<dbReference type="InterPro" id="IPR000462">
    <property type="entry name" value="CDP-OH_P_trans"/>
</dbReference>
<keyword evidence="3" id="KW-0472">Membrane</keyword>
<dbReference type="Pfam" id="PF19365">
    <property type="entry name" value="DUF5941"/>
    <property type="match status" value="1"/>
</dbReference>
<gene>
    <name evidence="5" type="ORF">AB0K36_10265</name>
</gene>
<accession>A0ABV3HRG6</accession>
<evidence type="ECO:0000256" key="1">
    <source>
        <dbReference type="ARBA" id="ARBA00022679"/>
    </source>
</evidence>
<evidence type="ECO:0000313" key="6">
    <source>
        <dbReference type="Proteomes" id="UP001552521"/>
    </source>
</evidence>
<comment type="caution">
    <text evidence="5">The sequence shown here is derived from an EMBL/GenBank/DDBJ whole genome shotgun (WGS) entry which is preliminary data.</text>
</comment>
<keyword evidence="1 2" id="KW-0808">Transferase</keyword>
<keyword evidence="6" id="KW-1185">Reference proteome</keyword>
<evidence type="ECO:0000259" key="4">
    <source>
        <dbReference type="Pfam" id="PF19365"/>
    </source>
</evidence>
<proteinExistence type="inferred from homology"/>
<evidence type="ECO:0000256" key="3">
    <source>
        <dbReference type="SAM" id="Phobius"/>
    </source>
</evidence>
<dbReference type="Proteomes" id="UP001552521">
    <property type="component" value="Unassembled WGS sequence"/>
</dbReference>
<feature type="transmembrane region" description="Helical" evidence="3">
    <location>
        <begin position="429"/>
        <end position="448"/>
    </location>
</feature>
<dbReference type="Gene3D" id="1.20.120.1760">
    <property type="match status" value="1"/>
</dbReference>
<dbReference type="EMBL" id="JBFAQK010000009">
    <property type="protein sequence ID" value="MEV4681147.1"/>
    <property type="molecule type" value="Genomic_DNA"/>
</dbReference>
<feature type="domain" description="DUF5941" evidence="4">
    <location>
        <begin position="396"/>
        <end position="603"/>
    </location>
</feature>
<dbReference type="InterPro" id="IPR043130">
    <property type="entry name" value="CDP-OH_PTrfase_TM_dom"/>
</dbReference>
<reference evidence="5 6" key="1">
    <citation type="submission" date="2024-06" db="EMBL/GenBank/DDBJ databases">
        <title>The Natural Products Discovery Center: Release of the First 8490 Sequenced Strains for Exploring Actinobacteria Biosynthetic Diversity.</title>
        <authorList>
            <person name="Kalkreuter E."/>
            <person name="Kautsar S.A."/>
            <person name="Yang D."/>
            <person name="Bader C.D."/>
            <person name="Teijaro C.N."/>
            <person name="Fluegel L."/>
            <person name="Davis C.M."/>
            <person name="Simpson J.R."/>
            <person name="Lauterbach L."/>
            <person name="Steele A.D."/>
            <person name="Gui C."/>
            <person name="Meng S."/>
            <person name="Li G."/>
            <person name="Viehrig K."/>
            <person name="Ye F."/>
            <person name="Su P."/>
            <person name="Kiefer A.F."/>
            <person name="Nichols A."/>
            <person name="Cepeda A.J."/>
            <person name="Yan W."/>
            <person name="Fan B."/>
            <person name="Jiang Y."/>
            <person name="Adhikari A."/>
            <person name="Zheng C.-J."/>
            <person name="Schuster L."/>
            <person name="Cowan T.M."/>
            <person name="Smanski M.J."/>
            <person name="Chevrette M.G."/>
            <person name="De Carvalho L.P.S."/>
            <person name="Shen B."/>
        </authorList>
    </citation>
    <scope>NUCLEOTIDE SEQUENCE [LARGE SCALE GENOMIC DNA]</scope>
    <source>
        <strain evidence="5 6">NPDC049344</strain>
    </source>
</reference>
<dbReference type="Pfam" id="PF01066">
    <property type="entry name" value="CDP-OH_P_transf"/>
    <property type="match status" value="1"/>
</dbReference>
<feature type="transmembrane region" description="Helical" evidence="3">
    <location>
        <begin position="363"/>
        <end position="385"/>
    </location>
</feature>
<comment type="similarity">
    <text evidence="2">Belongs to the CDP-alcohol phosphatidyltransferase class-I family.</text>
</comment>